<reference evidence="1 2" key="1">
    <citation type="submission" date="2020-08" db="EMBL/GenBank/DDBJ databases">
        <title>Genomic Encyclopedia of Type Strains, Phase IV (KMG-IV): sequencing the most valuable type-strain genomes for metagenomic binning, comparative biology and taxonomic classification.</title>
        <authorList>
            <person name="Goeker M."/>
        </authorList>
    </citation>
    <scope>NUCLEOTIDE SEQUENCE [LARGE SCALE GENOMIC DNA]</scope>
    <source>
        <strain evidence="1 2">DSM 17976</strain>
    </source>
</reference>
<keyword evidence="2" id="KW-1185">Reference proteome</keyword>
<proteinExistence type="predicted"/>
<dbReference type="RefSeq" id="WP_183980446.1">
    <property type="nucleotide sequence ID" value="NZ_JACIBY010000029.1"/>
</dbReference>
<gene>
    <name evidence="1" type="ORF">FHS57_006258</name>
</gene>
<evidence type="ECO:0000313" key="2">
    <source>
        <dbReference type="Proteomes" id="UP000541352"/>
    </source>
</evidence>
<accession>A0A7W5ZRC4</accession>
<dbReference type="EMBL" id="JACIBY010000029">
    <property type="protein sequence ID" value="MBB3842227.1"/>
    <property type="molecule type" value="Genomic_DNA"/>
</dbReference>
<evidence type="ECO:0000313" key="1">
    <source>
        <dbReference type="EMBL" id="MBB3842227.1"/>
    </source>
</evidence>
<protein>
    <submittedName>
        <fullName evidence="1">Uncharacterized protein</fullName>
    </submittedName>
</protein>
<organism evidence="1 2">
    <name type="scientific">Runella defluvii</name>
    <dbReference type="NCBI Taxonomy" id="370973"/>
    <lineage>
        <taxon>Bacteria</taxon>
        <taxon>Pseudomonadati</taxon>
        <taxon>Bacteroidota</taxon>
        <taxon>Cytophagia</taxon>
        <taxon>Cytophagales</taxon>
        <taxon>Spirosomataceae</taxon>
        <taxon>Runella</taxon>
    </lineage>
</organism>
<sequence length="78" mass="9067">MAKFARLIEVDDDQVLLTVTYNDESERWETSIMSIFEDFTATLTFGYTDRENAEQMMNEYTLESATEFINNVSTQFTG</sequence>
<comment type="caution">
    <text evidence="1">The sequence shown here is derived from an EMBL/GenBank/DDBJ whole genome shotgun (WGS) entry which is preliminary data.</text>
</comment>
<dbReference type="AlphaFoldDB" id="A0A7W5ZRC4"/>
<dbReference type="Proteomes" id="UP000541352">
    <property type="component" value="Unassembled WGS sequence"/>
</dbReference>
<name>A0A7W5ZRC4_9BACT</name>